<evidence type="ECO:0000256" key="1">
    <source>
        <dbReference type="SAM" id="Phobius"/>
    </source>
</evidence>
<evidence type="ECO:0000313" key="4">
    <source>
        <dbReference type="Proteomes" id="UP000443070"/>
    </source>
</evidence>
<dbReference type="Pfam" id="PF04350">
    <property type="entry name" value="PilO"/>
    <property type="match status" value="1"/>
</dbReference>
<dbReference type="EMBL" id="WNBM01000001">
    <property type="protein sequence ID" value="MTT75178.1"/>
    <property type="molecule type" value="Genomic_DNA"/>
</dbReference>
<feature type="transmembrane region" description="Helical" evidence="1">
    <location>
        <begin position="16"/>
        <end position="35"/>
    </location>
</feature>
<dbReference type="InterPro" id="IPR007445">
    <property type="entry name" value="PilO"/>
</dbReference>
<evidence type="ECO:0000313" key="2">
    <source>
        <dbReference type="EMBL" id="MTT75178.1"/>
    </source>
</evidence>
<keyword evidence="1" id="KW-0812">Transmembrane</keyword>
<dbReference type="Proteomes" id="UP000484547">
    <property type="component" value="Unassembled WGS sequence"/>
</dbReference>
<dbReference type="PANTHER" id="PTHR39555:SF1">
    <property type="entry name" value="TYPE IV PILUS INNER MEMBRANE COMPONENT PILO"/>
    <property type="match status" value="1"/>
</dbReference>
<keyword evidence="1" id="KW-0472">Membrane</keyword>
<dbReference type="Gene3D" id="3.30.70.60">
    <property type="match status" value="1"/>
</dbReference>
<sequence length="224" mass="24905">MKLEMPDSNMSENSKYSLLLLGSVLLLVFVVLYILQPLREDIQKNEQELTQAQQRLASYQTFAEQNKDYNAFAAKQEGYLAEAKKLLPDIVTVPELVQEYSNLSKECGIQFKSVKPPSGNLKQVNGAYEVPLNISISGNYYKMVEFLQKVENGTRFAKLNKASVNTVKENDASGNLDMTAEFTVYSLKDALGKMNTGAAGEKTGLDRVKERDAANMAAIDEAKK</sequence>
<dbReference type="GO" id="GO:0043683">
    <property type="term" value="P:type IV pilus assembly"/>
    <property type="evidence" value="ECO:0007669"/>
    <property type="project" value="InterPro"/>
</dbReference>
<dbReference type="Proteomes" id="UP000443070">
    <property type="component" value="Unassembled WGS sequence"/>
</dbReference>
<reference evidence="4 5" key="1">
    <citation type="journal article" date="2019" name="Nat. Med.">
        <title>A library of human gut bacterial isolates paired with longitudinal multiomics data enables mechanistic microbiome research.</title>
        <authorList>
            <person name="Poyet M."/>
            <person name="Groussin M."/>
            <person name="Gibbons S.M."/>
            <person name="Avila-Pacheco J."/>
            <person name="Jiang X."/>
            <person name="Kearney S.M."/>
            <person name="Perrotta A.R."/>
            <person name="Berdy B."/>
            <person name="Zhao S."/>
            <person name="Lieberman T.D."/>
            <person name="Swanson P.K."/>
            <person name="Smith M."/>
            <person name="Roesemann S."/>
            <person name="Alexander J.E."/>
            <person name="Rich S.A."/>
            <person name="Livny J."/>
            <person name="Vlamakis H."/>
            <person name="Clish C."/>
            <person name="Bullock K."/>
            <person name="Deik A."/>
            <person name="Scott J."/>
            <person name="Pierce K.A."/>
            <person name="Xavier R.J."/>
            <person name="Alm E.J."/>
        </authorList>
    </citation>
    <scope>NUCLEOTIDE SEQUENCE [LARGE SCALE GENOMIC DNA]</scope>
    <source>
        <strain evidence="2 5">BIOML-A13</strain>
        <strain evidence="3 4">BIOML-A3</strain>
    </source>
</reference>
<dbReference type="EMBL" id="WNBW01000001">
    <property type="protein sequence ID" value="MTU03310.1"/>
    <property type="molecule type" value="Genomic_DNA"/>
</dbReference>
<keyword evidence="1" id="KW-1133">Transmembrane helix</keyword>
<gene>
    <name evidence="2" type="primary">pilO</name>
    <name evidence="2" type="ORF">GMD11_02705</name>
    <name evidence="3" type="ORF">GMD18_02705</name>
</gene>
<dbReference type="GO" id="GO:0043107">
    <property type="term" value="P:type IV pilus-dependent motility"/>
    <property type="evidence" value="ECO:0007669"/>
    <property type="project" value="InterPro"/>
</dbReference>
<evidence type="ECO:0000313" key="5">
    <source>
        <dbReference type="Proteomes" id="UP000484547"/>
    </source>
</evidence>
<organism evidence="2 5">
    <name type="scientific">Phascolarctobacterium faecium</name>
    <dbReference type="NCBI Taxonomy" id="33025"/>
    <lineage>
        <taxon>Bacteria</taxon>
        <taxon>Bacillati</taxon>
        <taxon>Bacillota</taxon>
        <taxon>Negativicutes</taxon>
        <taxon>Acidaminococcales</taxon>
        <taxon>Acidaminococcaceae</taxon>
        <taxon>Phascolarctobacterium</taxon>
    </lineage>
</organism>
<dbReference type="PANTHER" id="PTHR39555">
    <property type="entry name" value="FIMBRIAL ASSEMBLY PROTEIN PILO-LIKE PROTEIN-RELATED"/>
    <property type="match status" value="1"/>
</dbReference>
<dbReference type="AlphaFoldDB" id="A0A7X2XEG7"/>
<evidence type="ECO:0000313" key="3">
    <source>
        <dbReference type="EMBL" id="MTU03310.1"/>
    </source>
</evidence>
<dbReference type="InterPro" id="IPR014717">
    <property type="entry name" value="Transl_elong_EF1B/ribsomal_bS6"/>
</dbReference>
<comment type="caution">
    <text evidence="2">The sequence shown here is derived from an EMBL/GenBank/DDBJ whole genome shotgun (WGS) entry which is preliminary data.</text>
</comment>
<dbReference type="RefSeq" id="WP_113077054.1">
    <property type="nucleotide sequence ID" value="NZ_CAUAXJ010000011.1"/>
</dbReference>
<accession>A0A7X2XEG7</accession>
<protein>
    <submittedName>
        <fullName evidence="2">Type 4a pilus biogenesis protein PilO</fullName>
    </submittedName>
</protein>
<name>A0A7X2XEG7_9FIRM</name>
<proteinExistence type="predicted"/>
<keyword evidence="4" id="KW-1185">Reference proteome</keyword>